<dbReference type="OrthoDB" id="8949660at2759"/>
<dbReference type="EMBL" id="CAAE01014544">
    <property type="protein sequence ID" value="CAF98028.1"/>
    <property type="molecule type" value="Genomic_DNA"/>
</dbReference>
<gene>
    <name evidence="4" type="ORF">GSTENG00015577001</name>
</gene>
<sequence>MNFGREVARQTSCYTYVIEDEDPALASLNVFQLTSKGDLSLLENLVKKNPEVLTERDENGATPLHHAAAGGCVALIQFITTVVEQEGLNSCDDQGNVPLHCAVEKNKLESCRALLDLGADPNILNTALLAPLHLAVSLQHNNLVELLLSYSSTDSNLQGDLGNTPTILACSINNCEALTTLVRHRQASRVHPATVYLLKITVQLHRADYQLISTLFLTKDCFCLSFSPLISSLLKLKHGAKLCKQNRLGHFPIHAAAFAGAKKALEVILDIGMEYMFIHPTTGKIHCSSRTE</sequence>
<organism evidence="4">
    <name type="scientific">Tetraodon nigroviridis</name>
    <name type="common">Spotted green pufferfish</name>
    <name type="synonym">Chelonodon nigroviridis</name>
    <dbReference type="NCBI Taxonomy" id="99883"/>
    <lineage>
        <taxon>Eukaryota</taxon>
        <taxon>Metazoa</taxon>
        <taxon>Chordata</taxon>
        <taxon>Craniata</taxon>
        <taxon>Vertebrata</taxon>
        <taxon>Euteleostomi</taxon>
        <taxon>Actinopterygii</taxon>
        <taxon>Neopterygii</taxon>
        <taxon>Teleostei</taxon>
        <taxon>Neoteleostei</taxon>
        <taxon>Acanthomorphata</taxon>
        <taxon>Eupercaria</taxon>
        <taxon>Tetraodontiformes</taxon>
        <taxon>Tetradontoidea</taxon>
        <taxon>Tetraodontidae</taxon>
        <taxon>Tetraodon</taxon>
    </lineage>
</organism>
<dbReference type="SMART" id="SM00248">
    <property type="entry name" value="ANK"/>
    <property type="match status" value="4"/>
</dbReference>
<dbReference type="PROSITE" id="PS50297">
    <property type="entry name" value="ANK_REP_REGION"/>
    <property type="match status" value="1"/>
</dbReference>
<dbReference type="GO" id="GO:0071356">
    <property type="term" value="P:cellular response to tumor necrosis factor"/>
    <property type="evidence" value="ECO:0007669"/>
    <property type="project" value="TreeGrafter"/>
</dbReference>
<feature type="repeat" description="ANK" evidence="3">
    <location>
        <begin position="94"/>
        <end position="126"/>
    </location>
</feature>
<dbReference type="PANTHER" id="PTHR46680:SF3">
    <property type="entry name" value="NF-KAPPA-B INHIBITOR CACTUS"/>
    <property type="match status" value="1"/>
</dbReference>
<comment type="caution">
    <text evidence="4">The sequence shown here is derived from an EMBL/GenBank/DDBJ whole genome shotgun (WGS) entry which is preliminary data.</text>
</comment>
<keyword evidence="2 3" id="KW-0040">ANK repeat</keyword>
<dbReference type="SUPFAM" id="SSF48403">
    <property type="entry name" value="Ankyrin repeat"/>
    <property type="match status" value="1"/>
</dbReference>
<evidence type="ECO:0000313" key="4">
    <source>
        <dbReference type="EMBL" id="CAF98028.1"/>
    </source>
</evidence>
<dbReference type="GO" id="GO:0051059">
    <property type="term" value="F:NF-kappaB binding"/>
    <property type="evidence" value="ECO:0007669"/>
    <property type="project" value="TreeGrafter"/>
</dbReference>
<dbReference type="Gene3D" id="1.25.40.20">
    <property type="entry name" value="Ankyrin repeat-containing domain"/>
    <property type="match status" value="1"/>
</dbReference>
<dbReference type="Pfam" id="PF12796">
    <property type="entry name" value="Ank_2"/>
    <property type="match status" value="1"/>
</dbReference>
<dbReference type="InterPro" id="IPR051070">
    <property type="entry name" value="NF-kappa-B_inhibitor"/>
</dbReference>
<dbReference type="PROSITE" id="PS50088">
    <property type="entry name" value="ANK_REPEAT"/>
    <property type="match status" value="1"/>
</dbReference>
<proteinExistence type="predicted"/>
<reference evidence="4" key="2">
    <citation type="submission" date="2004-02" db="EMBL/GenBank/DDBJ databases">
        <authorList>
            <consortium name="Genoscope"/>
            <consortium name="Whitehead Institute Centre for Genome Research"/>
        </authorList>
    </citation>
    <scope>NUCLEOTIDE SEQUENCE</scope>
</reference>
<evidence type="ECO:0000256" key="3">
    <source>
        <dbReference type="PROSITE-ProRule" id="PRU00023"/>
    </source>
</evidence>
<name>Q4SMV4_TETNG</name>
<evidence type="ECO:0000256" key="1">
    <source>
        <dbReference type="ARBA" id="ARBA00022737"/>
    </source>
</evidence>
<dbReference type="KEGG" id="tng:GSTEN00015577G001"/>
<dbReference type="InterPro" id="IPR036770">
    <property type="entry name" value="Ankyrin_rpt-contain_sf"/>
</dbReference>
<accession>Q4SMV4</accession>
<dbReference type="PANTHER" id="PTHR46680">
    <property type="entry name" value="NF-KAPPA-B INHIBITOR ALPHA"/>
    <property type="match status" value="1"/>
</dbReference>
<reference evidence="4" key="1">
    <citation type="journal article" date="2004" name="Nature">
        <title>Genome duplication in the teleost fish Tetraodon nigroviridis reveals the early vertebrate proto-karyotype.</title>
        <authorList>
            <person name="Jaillon O."/>
            <person name="Aury J.-M."/>
            <person name="Brunet F."/>
            <person name="Petit J.-L."/>
            <person name="Stange-Thomann N."/>
            <person name="Mauceli E."/>
            <person name="Bouneau L."/>
            <person name="Fischer C."/>
            <person name="Ozouf-Costaz C."/>
            <person name="Bernot A."/>
            <person name="Nicaud S."/>
            <person name="Jaffe D."/>
            <person name="Fisher S."/>
            <person name="Lutfalla G."/>
            <person name="Dossat C."/>
            <person name="Segurens B."/>
            <person name="Dasilva C."/>
            <person name="Salanoubat M."/>
            <person name="Levy M."/>
            <person name="Boudet N."/>
            <person name="Castellano S."/>
            <person name="Anthouard V."/>
            <person name="Jubin C."/>
            <person name="Castelli V."/>
            <person name="Katinka M."/>
            <person name="Vacherie B."/>
            <person name="Biemont C."/>
            <person name="Skalli Z."/>
            <person name="Cattolico L."/>
            <person name="Poulain J."/>
            <person name="De Berardinis V."/>
            <person name="Cruaud C."/>
            <person name="Duprat S."/>
            <person name="Brottier P."/>
            <person name="Coutanceau J.-P."/>
            <person name="Gouzy J."/>
            <person name="Parra G."/>
            <person name="Lardier G."/>
            <person name="Chapple C."/>
            <person name="McKernan K.J."/>
            <person name="McEwan P."/>
            <person name="Bosak S."/>
            <person name="Kellis M."/>
            <person name="Volff J.-N."/>
            <person name="Guigo R."/>
            <person name="Zody M.C."/>
            <person name="Mesirov J."/>
            <person name="Lindblad-Toh K."/>
            <person name="Birren B."/>
            <person name="Nusbaum C."/>
            <person name="Kahn D."/>
            <person name="Robinson-Rechavi M."/>
            <person name="Laudet V."/>
            <person name="Schachter V."/>
            <person name="Quetier F."/>
            <person name="Saurin W."/>
            <person name="Scarpelli C."/>
            <person name="Wincker P."/>
            <person name="Lander E.S."/>
            <person name="Weissenbach J."/>
            <person name="Roest Crollius H."/>
        </authorList>
    </citation>
    <scope>NUCLEOTIDE SEQUENCE [LARGE SCALE GENOMIC DNA]</scope>
</reference>
<dbReference type="InterPro" id="IPR002110">
    <property type="entry name" value="Ankyrin_rpt"/>
</dbReference>
<dbReference type="Pfam" id="PF00023">
    <property type="entry name" value="Ank"/>
    <property type="match status" value="1"/>
</dbReference>
<dbReference type="GO" id="GO:0005829">
    <property type="term" value="C:cytosol"/>
    <property type="evidence" value="ECO:0007669"/>
    <property type="project" value="TreeGrafter"/>
</dbReference>
<protein>
    <submittedName>
        <fullName evidence="4">(spotted green pufferfish) hypothetical protein</fullName>
    </submittedName>
</protein>
<keyword evidence="1" id="KW-0677">Repeat</keyword>
<dbReference type="AlphaFoldDB" id="Q4SMV4"/>
<evidence type="ECO:0000256" key="2">
    <source>
        <dbReference type="ARBA" id="ARBA00023043"/>
    </source>
</evidence>